<dbReference type="InterPro" id="IPR010982">
    <property type="entry name" value="Lambda_DNA-bd_dom_sf"/>
</dbReference>
<accession>A0A917VU08</accession>
<dbReference type="Pfam" id="PF00356">
    <property type="entry name" value="LacI"/>
    <property type="match status" value="1"/>
</dbReference>
<dbReference type="CDD" id="cd01392">
    <property type="entry name" value="HTH_LacI"/>
    <property type="match status" value="1"/>
</dbReference>
<evidence type="ECO:0000256" key="1">
    <source>
        <dbReference type="ARBA" id="ARBA00023015"/>
    </source>
</evidence>
<dbReference type="SUPFAM" id="SSF53822">
    <property type="entry name" value="Periplasmic binding protein-like I"/>
    <property type="match status" value="1"/>
</dbReference>
<dbReference type="Gene3D" id="1.10.260.40">
    <property type="entry name" value="lambda repressor-like DNA-binding domains"/>
    <property type="match status" value="1"/>
</dbReference>
<gene>
    <name evidence="6" type="ORF">GCM10007964_70460</name>
</gene>
<keyword evidence="3" id="KW-0804">Transcription</keyword>
<comment type="caution">
    <text evidence="6">The sequence shown here is derived from an EMBL/GenBank/DDBJ whole genome shotgun (WGS) entry which is preliminary data.</text>
</comment>
<dbReference type="EMBL" id="BMNT01000060">
    <property type="protein sequence ID" value="GGL18334.1"/>
    <property type="molecule type" value="Genomic_DNA"/>
</dbReference>
<protein>
    <submittedName>
        <fullName evidence="6">Transcriptional regulator</fullName>
    </submittedName>
</protein>
<evidence type="ECO:0000259" key="4">
    <source>
        <dbReference type="PROSITE" id="PS50932"/>
    </source>
</evidence>
<dbReference type="Gene3D" id="3.40.50.2300">
    <property type="match status" value="2"/>
</dbReference>
<proteinExistence type="predicted"/>
<organism evidence="6 7">
    <name type="scientific">Sphaerisporangium melleum</name>
    <dbReference type="NCBI Taxonomy" id="321316"/>
    <lineage>
        <taxon>Bacteria</taxon>
        <taxon>Bacillati</taxon>
        <taxon>Actinomycetota</taxon>
        <taxon>Actinomycetes</taxon>
        <taxon>Streptosporangiales</taxon>
        <taxon>Streptosporangiaceae</taxon>
        <taxon>Sphaerisporangium</taxon>
    </lineage>
</organism>
<dbReference type="InterPro" id="IPR001387">
    <property type="entry name" value="Cro/C1-type_HTH"/>
</dbReference>
<sequence>MSATTEPSSPADPPQALTIAQIAELAGVSTATVSKVVNGRTQVAPETRTLVEGLIRRHGYRRQKRRPSPAPLIELAFHELEGTHAMDVIKGVERVAREHRLGVVLSATEGRRAPSRGWIEDVLSRRPTGVISIFSQLTDTQCAQLHARGIPLVLVDPSGDPRHQVPSVGAGNWSGGLSATRHLLDLGHQRIAIITGPARALSSRARLDGYRAAMDAAGVPVDPALVLEGDFSVLGGLVHARRLLALPEPPTAVFTSNDAQAVGVYHAAFEAGARIPHDLSVVGFDDMPMAQWLVPPLTTIRQPLTDMAAAATGMLVTLAQGGLLPQSRMELTTSLVLRQSTAPPAG</sequence>
<dbReference type="AlphaFoldDB" id="A0A917VU08"/>
<dbReference type="InterPro" id="IPR046335">
    <property type="entry name" value="LacI/GalR-like_sensor"/>
</dbReference>
<dbReference type="PROSITE" id="PS50932">
    <property type="entry name" value="HTH_LACI_2"/>
    <property type="match status" value="1"/>
</dbReference>
<dbReference type="SUPFAM" id="SSF47413">
    <property type="entry name" value="lambda repressor-like DNA-binding domains"/>
    <property type="match status" value="1"/>
</dbReference>
<dbReference type="Proteomes" id="UP000645217">
    <property type="component" value="Unassembled WGS sequence"/>
</dbReference>
<dbReference type="InterPro" id="IPR028082">
    <property type="entry name" value="Peripla_BP_I"/>
</dbReference>
<dbReference type="Pfam" id="PF13377">
    <property type="entry name" value="Peripla_BP_3"/>
    <property type="match status" value="1"/>
</dbReference>
<dbReference type="PANTHER" id="PTHR30146">
    <property type="entry name" value="LACI-RELATED TRANSCRIPTIONAL REPRESSOR"/>
    <property type="match status" value="1"/>
</dbReference>
<keyword evidence="2" id="KW-0238">DNA-binding</keyword>
<dbReference type="GO" id="GO:0000976">
    <property type="term" value="F:transcription cis-regulatory region binding"/>
    <property type="evidence" value="ECO:0007669"/>
    <property type="project" value="TreeGrafter"/>
</dbReference>
<dbReference type="RefSeq" id="WP_189167423.1">
    <property type="nucleotide sequence ID" value="NZ_BMNT01000060.1"/>
</dbReference>
<evidence type="ECO:0000313" key="7">
    <source>
        <dbReference type="Proteomes" id="UP000645217"/>
    </source>
</evidence>
<dbReference type="SMART" id="SM00354">
    <property type="entry name" value="HTH_LACI"/>
    <property type="match status" value="1"/>
</dbReference>
<keyword evidence="1" id="KW-0805">Transcription regulation</keyword>
<evidence type="ECO:0000259" key="5">
    <source>
        <dbReference type="PROSITE" id="PS50943"/>
    </source>
</evidence>
<reference evidence="6" key="1">
    <citation type="journal article" date="2014" name="Int. J. Syst. Evol. Microbiol.">
        <title>Complete genome sequence of Corynebacterium casei LMG S-19264T (=DSM 44701T), isolated from a smear-ripened cheese.</title>
        <authorList>
            <consortium name="US DOE Joint Genome Institute (JGI-PGF)"/>
            <person name="Walter F."/>
            <person name="Albersmeier A."/>
            <person name="Kalinowski J."/>
            <person name="Ruckert C."/>
        </authorList>
    </citation>
    <scope>NUCLEOTIDE SEQUENCE</scope>
    <source>
        <strain evidence="6">JCM 13064</strain>
    </source>
</reference>
<evidence type="ECO:0000256" key="2">
    <source>
        <dbReference type="ARBA" id="ARBA00023125"/>
    </source>
</evidence>
<dbReference type="InterPro" id="IPR000843">
    <property type="entry name" value="HTH_LacI"/>
</dbReference>
<feature type="domain" description="HTH cro/C1-type" evidence="5">
    <location>
        <begin position="17"/>
        <end position="47"/>
    </location>
</feature>
<dbReference type="PROSITE" id="PS50943">
    <property type="entry name" value="HTH_CROC1"/>
    <property type="match status" value="1"/>
</dbReference>
<dbReference type="CDD" id="cd06296">
    <property type="entry name" value="PBP1_CatR-like"/>
    <property type="match status" value="1"/>
</dbReference>
<reference evidence="6" key="2">
    <citation type="submission" date="2020-09" db="EMBL/GenBank/DDBJ databases">
        <authorList>
            <person name="Sun Q."/>
            <person name="Ohkuma M."/>
        </authorList>
    </citation>
    <scope>NUCLEOTIDE SEQUENCE</scope>
    <source>
        <strain evidence="6">JCM 13064</strain>
    </source>
</reference>
<evidence type="ECO:0000256" key="3">
    <source>
        <dbReference type="ARBA" id="ARBA00023163"/>
    </source>
</evidence>
<evidence type="ECO:0000313" key="6">
    <source>
        <dbReference type="EMBL" id="GGL18334.1"/>
    </source>
</evidence>
<dbReference type="GO" id="GO:0003700">
    <property type="term" value="F:DNA-binding transcription factor activity"/>
    <property type="evidence" value="ECO:0007669"/>
    <property type="project" value="TreeGrafter"/>
</dbReference>
<keyword evidence="7" id="KW-1185">Reference proteome</keyword>
<feature type="domain" description="HTH lacI-type" evidence="4">
    <location>
        <begin position="17"/>
        <end position="62"/>
    </location>
</feature>
<dbReference type="PANTHER" id="PTHR30146:SF153">
    <property type="entry name" value="LACTOSE OPERON REPRESSOR"/>
    <property type="match status" value="1"/>
</dbReference>
<name>A0A917VU08_9ACTN</name>